<evidence type="ECO:0000259" key="1">
    <source>
        <dbReference type="Pfam" id="PF10047"/>
    </source>
</evidence>
<dbReference type="InterPro" id="IPR018739">
    <property type="entry name" value="DUF2281"/>
</dbReference>
<dbReference type="EMBL" id="SGBD01000001">
    <property type="protein sequence ID" value="RZD15234.1"/>
    <property type="molecule type" value="Genomic_DNA"/>
</dbReference>
<gene>
    <name evidence="2" type="ORF">EVJ47_02910</name>
</gene>
<sequence length="67" mass="7490">MDLSEKIIEAVKSLPESKQVEVLDFMEYLQSTTAASEWNDFSLSSAMKGMEAESSLYSLSDIKESFS</sequence>
<reference evidence="2 3" key="1">
    <citation type="submission" date="2019-01" db="EMBL/GenBank/DDBJ databases">
        <title>Insights into ecological role of a new deltaproteobacterial order Candidatus Sinidesulfobacterales (Sva0485) by metagenomics and metatranscriptomics.</title>
        <authorList>
            <person name="Tan S."/>
            <person name="Liu J."/>
            <person name="Fang Y."/>
            <person name="Hedlund B.P."/>
            <person name="Lian Z.H."/>
            <person name="Huang L.Y."/>
            <person name="Li J.T."/>
            <person name="Huang L.N."/>
            <person name="Li W.J."/>
            <person name="Jiang H.C."/>
            <person name="Dong H.L."/>
            <person name="Shu W.S."/>
        </authorList>
    </citation>
    <scope>NUCLEOTIDE SEQUENCE [LARGE SCALE GENOMIC DNA]</scope>
    <source>
        <strain evidence="2">AP3</strain>
    </source>
</reference>
<dbReference type="Proteomes" id="UP000320813">
    <property type="component" value="Unassembled WGS sequence"/>
</dbReference>
<protein>
    <submittedName>
        <fullName evidence="2">DUF2281 domain-containing protein</fullName>
    </submittedName>
</protein>
<feature type="domain" description="DUF2281" evidence="1">
    <location>
        <begin position="6"/>
        <end position="43"/>
    </location>
</feature>
<dbReference type="Pfam" id="PF10047">
    <property type="entry name" value="DUF2281"/>
    <property type="match status" value="1"/>
</dbReference>
<dbReference type="AlphaFoldDB" id="A0A519BD80"/>
<comment type="caution">
    <text evidence="2">The sequence shown here is derived from an EMBL/GenBank/DDBJ whole genome shotgun (WGS) entry which is preliminary data.</text>
</comment>
<accession>A0A519BD80</accession>
<proteinExistence type="predicted"/>
<name>A0A519BD80_9DELT</name>
<organism evidence="2 3">
    <name type="scientific">Candidatus Acidulodesulfobacterium ferriphilum</name>
    <dbReference type="NCBI Taxonomy" id="2597223"/>
    <lineage>
        <taxon>Bacteria</taxon>
        <taxon>Deltaproteobacteria</taxon>
        <taxon>Candidatus Acidulodesulfobacterales</taxon>
        <taxon>Candidatus Acidulodesulfobacterium</taxon>
    </lineage>
</organism>
<evidence type="ECO:0000313" key="3">
    <source>
        <dbReference type="Proteomes" id="UP000320813"/>
    </source>
</evidence>
<evidence type="ECO:0000313" key="2">
    <source>
        <dbReference type="EMBL" id="RZD15234.1"/>
    </source>
</evidence>